<dbReference type="Proteomes" id="UP000324222">
    <property type="component" value="Unassembled WGS sequence"/>
</dbReference>
<comment type="caution">
    <text evidence="1">The sequence shown here is derived from an EMBL/GenBank/DDBJ whole genome shotgun (WGS) entry which is preliminary data.</text>
</comment>
<dbReference type="EMBL" id="VSRR010015154">
    <property type="protein sequence ID" value="MPC57877.1"/>
    <property type="molecule type" value="Genomic_DNA"/>
</dbReference>
<organism evidence="1 2">
    <name type="scientific">Portunus trituberculatus</name>
    <name type="common">Swimming crab</name>
    <name type="synonym">Neptunus trituberculatus</name>
    <dbReference type="NCBI Taxonomy" id="210409"/>
    <lineage>
        <taxon>Eukaryota</taxon>
        <taxon>Metazoa</taxon>
        <taxon>Ecdysozoa</taxon>
        <taxon>Arthropoda</taxon>
        <taxon>Crustacea</taxon>
        <taxon>Multicrustacea</taxon>
        <taxon>Malacostraca</taxon>
        <taxon>Eumalacostraca</taxon>
        <taxon>Eucarida</taxon>
        <taxon>Decapoda</taxon>
        <taxon>Pleocyemata</taxon>
        <taxon>Brachyura</taxon>
        <taxon>Eubrachyura</taxon>
        <taxon>Portunoidea</taxon>
        <taxon>Portunidae</taxon>
        <taxon>Portuninae</taxon>
        <taxon>Portunus</taxon>
    </lineage>
</organism>
<dbReference type="AlphaFoldDB" id="A0A5B7GKU8"/>
<accession>A0A5B7GKU8</accession>
<evidence type="ECO:0000313" key="2">
    <source>
        <dbReference type="Proteomes" id="UP000324222"/>
    </source>
</evidence>
<keyword evidence="2" id="KW-1185">Reference proteome</keyword>
<evidence type="ECO:0000313" key="1">
    <source>
        <dbReference type="EMBL" id="MPC57877.1"/>
    </source>
</evidence>
<gene>
    <name evidence="1" type="ORF">E2C01_051867</name>
</gene>
<protein>
    <submittedName>
        <fullName evidence="1">Uncharacterized protein</fullName>
    </submittedName>
</protein>
<proteinExistence type="predicted"/>
<reference evidence="1 2" key="1">
    <citation type="submission" date="2019-05" db="EMBL/GenBank/DDBJ databases">
        <title>Another draft genome of Portunus trituberculatus and its Hox gene families provides insights of decapod evolution.</title>
        <authorList>
            <person name="Jeong J.-H."/>
            <person name="Song I."/>
            <person name="Kim S."/>
            <person name="Choi T."/>
            <person name="Kim D."/>
            <person name="Ryu S."/>
            <person name="Kim W."/>
        </authorList>
    </citation>
    <scope>NUCLEOTIDE SEQUENCE [LARGE SCALE GENOMIC DNA]</scope>
    <source>
        <tissue evidence="1">Muscle</tissue>
    </source>
</reference>
<sequence length="69" mass="7658">MPAILNEAFVSVFTVENIASSPHPTDLEWNRVPRNRKYAGTRGTKLPGLMLLTSTSQGSHELALKTIHR</sequence>
<name>A0A5B7GKU8_PORTR</name>